<proteinExistence type="predicted"/>
<feature type="chain" id="PRO_5011687483" evidence="1">
    <location>
        <begin position="20"/>
        <end position="97"/>
    </location>
</feature>
<dbReference type="Proteomes" id="UP000199445">
    <property type="component" value="Unassembled WGS sequence"/>
</dbReference>
<accession>A0A1I3RWG4</accession>
<dbReference type="AlphaFoldDB" id="A0A1I3RWG4"/>
<keyword evidence="3" id="KW-1185">Reference proteome</keyword>
<evidence type="ECO:0000313" key="2">
    <source>
        <dbReference type="EMBL" id="SFJ50745.1"/>
    </source>
</evidence>
<keyword evidence="1" id="KW-0732">Signal</keyword>
<evidence type="ECO:0000313" key="3">
    <source>
        <dbReference type="Proteomes" id="UP000199445"/>
    </source>
</evidence>
<feature type="signal peptide" evidence="1">
    <location>
        <begin position="1"/>
        <end position="19"/>
    </location>
</feature>
<dbReference type="EMBL" id="FOSC01000003">
    <property type="protein sequence ID" value="SFJ50745.1"/>
    <property type="molecule type" value="Genomic_DNA"/>
</dbReference>
<organism evidence="2 3">
    <name type="scientific">Marinobacter persicus</name>
    <dbReference type="NCBI Taxonomy" id="930118"/>
    <lineage>
        <taxon>Bacteria</taxon>
        <taxon>Pseudomonadati</taxon>
        <taxon>Pseudomonadota</taxon>
        <taxon>Gammaproteobacteria</taxon>
        <taxon>Pseudomonadales</taxon>
        <taxon>Marinobacteraceae</taxon>
        <taxon>Marinobacter</taxon>
    </lineage>
</organism>
<evidence type="ECO:0000256" key="1">
    <source>
        <dbReference type="SAM" id="SignalP"/>
    </source>
</evidence>
<reference evidence="2 3" key="1">
    <citation type="submission" date="2016-10" db="EMBL/GenBank/DDBJ databases">
        <authorList>
            <person name="de Groot N.N."/>
        </authorList>
    </citation>
    <scope>NUCLEOTIDE SEQUENCE [LARGE SCALE GENOMIC DNA]</scope>
    <source>
        <strain evidence="2 3">IBRC-M 10445</strain>
    </source>
</reference>
<gene>
    <name evidence="2" type="ORF">SAMN05216429_103111</name>
</gene>
<protein>
    <submittedName>
        <fullName evidence="2">Uncharacterized protein</fullName>
    </submittedName>
</protein>
<dbReference type="RefSeq" id="WP_091702115.1">
    <property type="nucleotide sequence ID" value="NZ_BMYN01000003.1"/>
</dbReference>
<dbReference type="OrthoDB" id="6371580at2"/>
<name>A0A1I3RWG4_9GAMM</name>
<sequence length="97" mass="10700">MKKIFAFVTAVTLSTSALAGNVSNDMDNAGTDLKDKSALEKIVNNDRLQYLHKEMTNYGFSESGMDARLQMMSKEGKAYHSALDRLEASKKEDMSGT</sequence>